<gene>
    <name evidence="8" type="ORF">Rleg9DRAFT_0508</name>
</gene>
<dbReference type="SMART" id="SM00644">
    <property type="entry name" value="Ami_2"/>
    <property type="match status" value="1"/>
</dbReference>
<organism evidence="8 9">
    <name type="scientific">Rhizobium leguminosarum bv. trifolii WSM597</name>
    <dbReference type="NCBI Taxonomy" id="754764"/>
    <lineage>
        <taxon>Bacteria</taxon>
        <taxon>Pseudomonadati</taxon>
        <taxon>Pseudomonadota</taxon>
        <taxon>Alphaproteobacteria</taxon>
        <taxon>Hyphomicrobiales</taxon>
        <taxon>Rhizobiaceae</taxon>
        <taxon>Rhizobium/Agrobacterium group</taxon>
        <taxon>Rhizobium</taxon>
    </lineage>
</organism>
<dbReference type="InterPro" id="IPR002502">
    <property type="entry name" value="Amidase_domain"/>
</dbReference>
<keyword evidence="4" id="KW-0749">Sporulation</keyword>
<accession>I9N1J2</accession>
<dbReference type="GO" id="GO:0009254">
    <property type="term" value="P:peptidoglycan turnover"/>
    <property type="evidence" value="ECO:0007669"/>
    <property type="project" value="TreeGrafter"/>
</dbReference>
<name>I9N1J2_RHILT</name>
<dbReference type="HOGENOM" id="CLU_1041589_0_0_5"/>
<evidence type="ECO:0000256" key="2">
    <source>
        <dbReference type="ARBA" id="ARBA00011901"/>
    </source>
</evidence>
<dbReference type="PANTHER" id="PTHR30417">
    <property type="entry name" value="N-ACETYLMURAMOYL-L-ALANINE AMIDASE AMID"/>
    <property type="match status" value="1"/>
</dbReference>
<dbReference type="GO" id="GO:0030420">
    <property type="term" value="P:establishment of competence for transformation"/>
    <property type="evidence" value="ECO:0007669"/>
    <property type="project" value="UniProtKB-KW"/>
</dbReference>
<evidence type="ECO:0000256" key="5">
    <source>
        <dbReference type="ARBA" id="ARBA00023287"/>
    </source>
</evidence>
<dbReference type="AlphaFoldDB" id="I9N1J2"/>
<dbReference type="SUPFAM" id="SSF55846">
    <property type="entry name" value="N-acetylmuramoyl-L-alanine amidase-like"/>
    <property type="match status" value="1"/>
</dbReference>
<evidence type="ECO:0000256" key="1">
    <source>
        <dbReference type="ARBA" id="ARBA00001561"/>
    </source>
</evidence>
<reference evidence="8 9" key="1">
    <citation type="submission" date="2012-02" db="EMBL/GenBank/DDBJ databases">
        <title>Improved High-Quality Draft Sequence of Rhizobium leguminosarum bv. trifolii WSM597.</title>
        <authorList>
            <consortium name="US DOE Joint Genome Institute"/>
            <person name="Lucas S."/>
            <person name="Han J."/>
            <person name="Lapidus A."/>
            <person name="Cheng J.-F."/>
            <person name="Goodwin L."/>
            <person name="Pitluck S."/>
            <person name="Peters L."/>
            <person name="Ovchinnikova G."/>
            <person name="Held B."/>
            <person name="Detter J.C."/>
            <person name="Han C."/>
            <person name="Tapia R."/>
            <person name="Land M."/>
            <person name="Hauser L."/>
            <person name="Kyrpides N."/>
            <person name="Ivanova N."/>
            <person name="Pagani I."/>
            <person name="Brau L."/>
            <person name="Yates R."/>
            <person name="O'Hara G."/>
            <person name="Rui T."/>
            <person name="Howieson J."/>
            <person name="Reeve W."/>
            <person name="Woyke T."/>
        </authorList>
    </citation>
    <scope>NUCLEOTIDE SEQUENCE [LARGE SCALE GENOMIC DNA]</scope>
    <source>
        <strain evidence="8 9">WSM597</strain>
    </source>
</reference>
<feature type="domain" description="SH3b" evidence="7">
    <location>
        <begin position="202"/>
        <end position="267"/>
    </location>
</feature>
<dbReference type="InterPro" id="IPR051206">
    <property type="entry name" value="NAMLAA_amidase_2"/>
</dbReference>
<dbReference type="GO" id="GO:0071555">
    <property type="term" value="P:cell wall organization"/>
    <property type="evidence" value="ECO:0007669"/>
    <property type="project" value="UniProtKB-KW"/>
</dbReference>
<dbReference type="EMBL" id="JH719382">
    <property type="protein sequence ID" value="EJB01764.1"/>
    <property type="molecule type" value="Genomic_DNA"/>
</dbReference>
<dbReference type="PANTHER" id="PTHR30417:SF11">
    <property type="entry name" value="N-ACETYLMURAMOYL-L-ALANINE AMIDASE XLYA"/>
    <property type="match status" value="1"/>
</dbReference>
<evidence type="ECO:0000256" key="3">
    <source>
        <dbReference type="ARBA" id="ARBA00022801"/>
    </source>
</evidence>
<dbReference type="Gene3D" id="2.30.30.40">
    <property type="entry name" value="SH3 Domains"/>
    <property type="match status" value="1"/>
</dbReference>
<dbReference type="GO" id="GO:0008745">
    <property type="term" value="F:N-acetylmuramoyl-L-alanine amidase activity"/>
    <property type="evidence" value="ECO:0007669"/>
    <property type="project" value="UniProtKB-EC"/>
</dbReference>
<dbReference type="PROSITE" id="PS51781">
    <property type="entry name" value="SH3B"/>
    <property type="match status" value="1"/>
</dbReference>
<dbReference type="OrthoDB" id="5395100at2"/>
<evidence type="ECO:0000259" key="7">
    <source>
        <dbReference type="PROSITE" id="PS51781"/>
    </source>
</evidence>
<keyword evidence="5" id="KW-0178">Competence</keyword>
<sequence>MRIDQAYTHLNIIRDYIPEGNSNRPGTKLSPSMITIHNTDNDQPGANAAAHAKYQKGADARARQVSWHFTVDDGPVYQSLPTNEVGWHAGSHTGNASSIGIEICMNPGLDTQVAYDSAALLTAVLAYQNRIAVPKGIVQHHYWTGKNCPRVLRERAGGWEAFLIEVIQYARDLKDIAAPDLVVADDHHEHGGSNASEGGLASNDQVVIASGGLRLRSGPGTEFDVTSSLPFGASVAVLSRIGDWAQVDTTRDGGADGFVHASFLRPG</sequence>
<dbReference type="Proteomes" id="UP000005092">
    <property type="component" value="Unassembled WGS sequence"/>
</dbReference>
<dbReference type="InterPro" id="IPR036505">
    <property type="entry name" value="Amidase/PGRP_sf"/>
</dbReference>
<proteinExistence type="predicted"/>
<dbReference type="RefSeq" id="WP_003595271.1">
    <property type="nucleotide sequence ID" value="NZ_JH719382.1"/>
</dbReference>
<keyword evidence="3" id="KW-0378">Hydrolase</keyword>
<evidence type="ECO:0000256" key="4">
    <source>
        <dbReference type="ARBA" id="ARBA00022969"/>
    </source>
</evidence>
<dbReference type="CDD" id="cd06583">
    <property type="entry name" value="PGRP"/>
    <property type="match status" value="1"/>
</dbReference>
<dbReference type="Pfam" id="PF01510">
    <property type="entry name" value="Amidase_2"/>
    <property type="match status" value="1"/>
</dbReference>
<dbReference type="EC" id="3.5.1.28" evidence="2"/>
<evidence type="ECO:0000256" key="6">
    <source>
        <dbReference type="ARBA" id="ARBA00023316"/>
    </source>
</evidence>
<comment type="catalytic activity">
    <reaction evidence="1">
        <text>Hydrolyzes the link between N-acetylmuramoyl residues and L-amino acid residues in certain cell-wall glycopeptides.</text>
        <dbReference type="EC" id="3.5.1.28"/>
    </reaction>
</comment>
<dbReference type="Gene3D" id="3.40.80.10">
    <property type="entry name" value="Peptidoglycan recognition protein-like"/>
    <property type="match status" value="1"/>
</dbReference>
<dbReference type="SMART" id="SM00287">
    <property type="entry name" value="SH3b"/>
    <property type="match status" value="1"/>
</dbReference>
<keyword evidence="6" id="KW-0961">Cell wall biogenesis/degradation</keyword>
<dbReference type="InterPro" id="IPR003646">
    <property type="entry name" value="SH3-like_bac-type"/>
</dbReference>
<dbReference type="Pfam" id="PF08239">
    <property type="entry name" value="SH3_3"/>
    <property type="match status" value="1"/>
</dbReference>
<evidence type="ECO:0000313" key="8">
    <source>
        <dbReference type="EMBL" id="EJB01764.1"/>
    </source>
</evidence>
<dbReference type="GO" id="GO:0009253">
    <property type="term" value="P:peptidoglycan catabolic process"/>
    <property type="evidence" value="ECO:0007669"/>
    <property type="project" value="InterPro"/>
</dbReference>
<dbReference type="GO" id="GO:0030435">
    <property type="term" value="P:sporulation resulting in formation of a cellular spore"/>
    <property type="evidence" value="ECO:0007669"/>
    <property type="project" value="UniProtKB-KW"/>
</dbReference>
<evidence type="ECO:0000313" key="9">
    <source>
        <dbReference type="Proteomes" id="UP000005092"/>
    </source>
</evidence>
<protein>
    <recommendedName>
        <fullName evidence="2">N-acetylmuramoyl-L-alanine amidase</fullName>
        <ecNumber evidence="2">3.5.1.28</ecNumber>
    </recommendedName>
</protein>